<reference evidence="3" key="1">
    <citation type="journal article" date="2020" name="Nat. Commun.">
        <title>Large-scale genome sequencing of mycorrhizal fungi provides insights into the early evolution of symbiotic traits.</title>
        <authorList>
            <person name="Miyauchi S."/>
            <person name="Kiss E."/>
            <person name="Kuo A."/>
            <person name="Drula E."/>
            <person name="Kohler A."/>
            <person name="Sanchez-Garcia M."/>
            <person name="Morin E."/>
            <person name="Andreopoulos B."/>
            <person name="Barry K.W."/>
            <person name="Bonito G."/>
            <person name="Buee M."/>
            <person name="Carver A."/>
            <person name="Chen C."/>
            <person name="Cichocki N."/>
            <person name="Clum A."/>
            <person name="Culley D."/>
            <person name="Crous P.W."/>
            <person name="Fauchery L."/>
            <person name="Girlanda M."/>
            <person name="Hayes R.D."/>
            <person name="Keri Z."/>
            <person name="LaButti K."/>
            <person name="Lipzen A."/>
            <person name="Lombard V."/>
            <person name="Magnuson J."/>
            <person name="Maillard F."/>
            <person name="Murat C."/>
            <person name="Nolan M."/>
            <person name="Ohm R.A."/>
            <person name="Pangilinan J."/>
            <person name="Pereira M.F."/>
            <person name="Perotto S."/>
            <person name="Peter M."/>
            <person name="Pfister S."/>
            <person name="Riley R."/>
            <person name="Sitrit Y."/>
            <person name="Stielow J.B."/>
            <person name="Szollosi G."/>
            <person name="Zifcakova L."/>
            <person name="Stursova M."/>
            <person name="Spatafora J.W."/>
            <person name="Tedersoo L."/>
            <person name="Vaario L.M."/>
            <person name="Yamada A."/>
            <person name="Yan M."/>
            <person name="Wang P."/>
            <person name="Xu J."/>
            <person name="Bruns T."/>
            <person name="Baldrian P."/>
            <person name="Vilgalys R."/>
            <person name="Dunand C."/>
            <person name="Henrissat B."/>
            <person name="Grigoriev I.V."/>
            <person name="Hibbett D."/>
            <person name="Nagy L.G."/>
            <person name="Martin F.M."/>
        </authorList>
    </citation>
    <scope>NUCLEOTIDE SEQUENCE</scope>
    <source>
        <strain evidence="3">UH-Tt-Lm1</strain>
    </source>
</reference>
<feature type="compositionally biased region" description="Polar residues" evidence="1">
    <location>
        <begin position="72"/>
        <end position="88"/>
    </location>
</feature>
<evidence type="ECO:0000313" key="4">
    <source>
        <dbReference type="Proteomes" id="UP000736335"/>
    </source>
</evidence>
<name>A0A9P6HQE0_9AGAM</name>
<organism evidence="3 4">
    <name type="scientific">Thelephora terrestris</name>
    <dbReference type="NCBI Taxonomy" id="56493"/>
    <lineage>
        <taxon>Eukaryota</taxon>
        <taxon>Fungi</taxon>
        <taxon>Dikarya</taxon>
        <taxon>Basidiomycota</taxon>
        <taxon>Agaricomycotina</taxon>
        <taxon>Agaricomycetes</taxon>
        <taxon>Thelephorales</taxon>
        <taxon>Thelephoraceae</taxon>
        <taxon>Thelephora</taxon>
    </lineage>
</organism>
<keyword evidence="4" id="KW-1185">Reference proteome</keyword>
<feature type="region of interest" description="Disordered" evidence="1">
    <location>
        <begin position="1"/>
        <end position="238"/>
    </location>
</feature>
<dbReference type="Proteomes" id="UP000736335">
    <property type="component" value="Unassembled WGS sequence"/>
</dbReference>
<dbReference type="InterPro" id="IPR029178">
    <property type="entry name" value="Ecm11_C"/>
</dbReference>
<reference evidence="3" key="2">
    <citation type="submission" date="2020-11" db="EMBL/GenBank/DDBJ databases">
        <authorList>
            <consortium name="DOE Joint Genome Institute"/>
            <person name="Kuo A."/>
            <person name="Miyauchi S."/>
            <person name="Kiss E."/>
            <person name="Drula E."/>
            <person name="Kohler A."/>
            <person name="Sanchez-Garcia M."/>
            <person name="Andreopoulos B."/>
            <person name="Barry K.W."/>
            <person name="Bonito G."/>
            <person name="Buee M."/>
            <person name="Carver A."/>
            <person name="Chen C."/>
            <person name="Cichocki N."/>
            <person name="Clum A."/>
            <person name="Culley D."/>
            <person name="Crous P.W."/>
            <person name="Fauchery L."/>
            <person name="Girlanda M."/>
            <person name="Hayes R."/>
            <person name="Keri Z."/>
            <person name="Labutti K."/>
            <person name="Lipzen A."/>
            <person name="Lombard V."/>
            <person name="Magnuson J."/>
            <person name="Maillard F."/>
            <person name="Morin E."/>
            <person name="Murat C."/>
            <person name="Nolan M."/>
            <person name="Ohm R."/>
            <person name="Pangilinan J."/>
            <person name="Pereira M."/>
            <person name="Perotto S."/>
            <person name="Peter M."/>
            <person name="Riley R."/>
            <person name="Sitrit Y."/>
            <person name="Stielow B."/>
            <person name="Szollosi G."/>
            <person name="Zifcakova L."/>
            <person name="Stursova M."/>
            <person name="Spatafora J.W."/>
            <person name="Tedersoo L."/>
            <person name="Vaario L.-M."/>
            <person name="Yamada A."/>
            <person name="Yan M."/>
            <person name="Wang P."/>
            <person name="Xu J."/>
            <person name="Bruns T."/>
            <person name="Baldrian P."/>
            <person name="Vilgalys R."/>
            <person name="Henrissat B."/>
            <person name="Grigoriev I.V."/>
            <person name="Hibbett D."/>
            <person name="Nagy L.G."/>
            <person name="Martin F.M."/>
        </authorList>
    </citation>
    <scope>NUCLEOTIDE SEQUENCE</scope>
    <source>
        <strain evidence="3">UH-Tt-Lm1</strain>
    </source>
</reference>
<dbReference type="Pfam" id="PF15463">
    <property type="entry name" value="ECM11"/>
    <property type="match status" value="1"/>
</dbReference>
<feature type="compositionally biased region" description="Polar residues" evidence="1">
    <location>
        <begin position="164"/>
        <end position="174"/>
    </location>
</feature>
<sequence length="346" mass="38272">MSARQPFRPTPRPDSQLSSSQSDSKVFHSQRIDTDLGNAANKSFNLSGLFTQKKRDQSLPSRKSKSRDDHQVPSQSIPSNHWSTGSHTSRLDLSPAPSPILSSAALGLSSTYQSSGMPSAQVEDAPSSPVMDNGSATGSFFAQDADSQHMLSMINEVDEDTEMINDSTSGSPSVLFTGRYTDVSSSGKRTQRVDEDVDNMENVNPKRFKSDQQGSGSTIRSRPASSYTHAAPPEQLRTNQHGLDTLMGFDSDAYINENLKKYEELKEKWANSSVEEWKAGGDEIANRFSEILDMVKDHMMQKMTLYADIQVKIDEHKNVLEERSKDLTEAKRDLVKRSGNAIGQED</sequence>
<proteinExistence type="predicted"/>
<dbReference type="AlphaFoldDB" id="A0A9P6HQE0"/>
<dbReference type="EMBL" id="WIUZ02000001">
    <property type="protein sequence ID" value="KAF9792353.1"/>
    <property type="molecule type" value="Genomic_DNA"/>
</dbReference>
<gene>
    <name evidence="3" type="ORF">BJ322DRAFT_1206981</name>
</gene>
<evidence type="ECO:0000313" key="3">
    <source>
        <dbReference type="EMBL" id="KAF9792353.1"/>
    </source>
</evidence>
<feature type="compositionally biased region" description="Polar residues" evidence="1">
    <location>
        <begin position="40"/>
        <end position="50"/>
    </location>
</feature>
<evidence type="ECO:0000256" key="1">
    <source>
        <dbReference type="SAM" id="MobiDB-lite"/>
    </source>
</evidence>
<feature type="compositionally biased region" description="Low complexity" evidence="1">
    <location>
        <begin position="14"/>
        <end position="24"/>
    </location>
</feature>
<feature type="compositionally biased region" description="Low complexity" evidence="1">
    <location>
        <begin position="91"/>
        <end position="110"/>
    </location>
</feature>
<comment type="caution">
    <text evidence="3">The sequence shown here is derived from an EMBL/GenBank/DDBJ whole genome shotgun (WGS) entry which is preliminary data.</text>
</comment>
<feature type="domain" description="Extracellular mutant protein 11 C-terminal" evidence="2">
    <location>
        <begin position="253"/>
        <end position="340"/>
    </location>
</feature>
<accession>A0A9P6HQE0</accession>
<protein>
    <recommendedName>
        <fullName evidence="2">Extracellular mutant protein 11 C-terminal domain-containing protein</fullName>
    </recommendedName>
</protein>
<dbReference type="OrthoDB" id="3261714at2759"/>
<evidence type="ECO:0000259" key="2">
    <source>
        <dbReference type="Pfam" id="PF15463"/>
    </source>
</evidence>
<feature type="compositionally biased region" description="Polar residues" evidence="1">
    <location>
        <begin position="211"/>
        <end position="228"/>
    </location>
</feature>